<keyword evidence="6" id="KW-1185">Reference proteome</keyword>
<dbReference type="Gene3D" id="3.40.190.10">
    <property type="entry name" value="Periplasmic binding protein-like II"/>
    <property type="match status" value="2"/>
</dbReference>
<dbReference type="PANTHER" id="PTHR35936">
    <property type="entry name" value="MEMBRANE-BOUND LYTIC MUREIN TRANSGLYCOSYLASE F"/>
    <property type="match status" value="1"/>
</dbReference>
<proteinExistence type="predicted"/>
<name>A0A3N0AUE4_9ACTN</name>
<keyword evidence="3" id="KW-1133">Transmembrane helix</keyword>
<keyword evidence="3" id="KW-0472">Membrane</keyword>
<feature type="compositionally biased region" description="Basic and acidic residues" evidence="2">
    <location>
        <begin position="1"/>
        <end position="21"/>
    </location>
</feature>
<evidence type="ECO:0000256" key="3">
    <source>
        <dbReference type="SAM" id="Phobius"/>
    </source>
</evidence>
<dbReference type="SMART" id="SM00062">
    <property type="entry name" value="PBPb"/>
    <property type="match status" value="1"/>
</dbReference>
<feature type="domain" description="Solute-binding protein family 3/N-terminal" evidence="4">
    <location>
        <begin position="89"/>
        <end position="321"/>
    </location>
</feature>
<evidence type="ECO:0000256" key="2">
    <source>
        <dbReference type="SAM" id="MobiDB-lite"/>
    </source>
</evidence>
<evidence type="ECO:0000256" key="1">
    <source>
        <dbReference type="ARBA" id="ARBA00022729"/>
    </source>
</evidence>
<dbReference type="InterPro" id="IPR001638">
    <property type="entry name" value="Solute-binding_3/MltF_N"/>
</dbReference>
<reference evidence="5 6" key="1">
    <citation type="journal article" date="2019" name="Microbiol. Resour. Announc.">
        <title>Draft Genome Sequences of Type Strains of Gordonibacter faecihominis, Paraeggerthella hongkongensis, Parvibacter caecicola,Slackia equolifaciens, Slackia faecicanis, and Slackia isoflavoniconvertens.</title>
        <authorList>
            <person name="Danylec N."/>
            <person name="Stoll D.A."/>
            <person name="Dotsch A."/>
            <person name="Huch M."/>
        </authorList>
    </citation>
    <scope>NUCLEOTIDE SEQUENCE [LARGE SCALE GENOMIC DNA]</scope>
    <source>
        <strain evidence="5 6">DSM 18785</strain>
    </source>
</reference>
<dbReference type="AlphaFoldDB" id="A0A3N0AUE4"/>
<feature type="transmembrane region" description="Helical" evidence="3">
    <location>
        <begin position="43"/>
        <end position="64"/>
    </location>
</feature>
<keyword evidence="1" id="KW-0732">Signal</keyword>
<dbReference type="PANTHER" id="PTHR35936:SF19">
    <property type="entry name" value="AMINO-ACID-BINDING PROTEIN YXEM-RELATED"/>
    <property type="match status" value="1"/>
</dbReference>
<keyword evidence="3" id="KW-0812">Transmembrane</keyword>
<organism evidence="5 6">
    <name type="scientific">Adlercreutzia equolifaciens subsp. celatus DSM 18785</name>
    <dbReference type="NCBI Taxonomy" id="1121021"/>
    <lineage>
        <taxon>Bacteria</taxon>
        <taxon>Bacillati</taxon>
        <taxon>Actinomycetota</taxon>
        <taxon>Coriobacteriia</taxon>
        <taxon>Eggerthellales</taxon>
        <taxon>Eggerthellaceae</taxon>
        <taxon>Adlercreutzia</taxon>
    </lineage>
</organism>
<dbReference type="SUPFAM" id="SSF53850">
    <property type="entry name" value="Periplasmic binding protein-like II"/>
    <property type="match status" value="1"/>
</dbReference>
<feature type="region of interest" description="Disordered" evidence="2">
    <location>
        <begin position="1"/>
        <end position="22"/>
    </location>
</feature>
<protein>
    <recommendedName>
        <fullName evidence="4">Solute-binding protein family 3/N-terminal domain-containing protein</fullName>
    </recommendedName>
</protein>
<dbReference type="EMBL" id="QICA01000008">
    <property type="protein sequence ID" value="RNL38169.1"/>
    <property type="molecule type" value="Genomic_DNA"/>
</dbReference>
<gene>
    <name evidence="5" type="ORF">DMP10_06010</name>
</gene>
<evidence type="ECO:0000313" key="5">
    <source>
        <dbReference type="EMBL" id="RNL38169.1"/>
    </source>
</evidence>
<comment type="caution">
    <text evidence="5">The sequence shown here is derived from an EMBL/GenBank/DDBJ whole genome shotgun (WGS) entry which is preliminary data.</text>
</comment>
<dbReference type="Pfam" id="PF00497">
    <property type="entry name" value="SBP_bac_3"/>
    <property type="match status" value="1"/>
</dbReference>
<evidence type="ECO:0000259" key="4">
    <source>
        <dbReference type="SMART" id="SM00062"/>
    </source>
</evidence>
<evidence type="ECO:0000313" key="6">
    <source>
        <dbReference type="Proteomes" id="UP000278327"/>
    </source>
</evidence>
<sequence>MVGEKRFRPDGRKAFREKEEFPMTETPLAARDRRATAAATARALGAALLVLLLTVAAAAAVSALTGCAAEEPTDDGDAAGVATSDADGAIVVASALCSEPYEQATSTNQIGFTVELLRLIGEKSGRGIQFTKAVNHKDAEQNITAGLPEDVAAKVAAGDAGLGASSITTADALEGVVFSDPYLHADFSVLTKMDTGYDDLASIQGDGIVVAVQGDPAIAAWVAENLPAAEVVTFDAGVDALMELSSERAQAAIVDEPRYLRYVQVKEPHLQAVETIASDKDYAFVVAAGNDELLATVNEALAALRADGSYDELCESWFGAAPERGTATRSAGEAVQDSTGA</sequence>
<dbReference type="Proteomes" id="UP000278327">
    <property type="component" value="Unassembled WGS sequence"/>
</dbReference>
<accession>A0A3N0AUE4</accession>